<proteinExistence type="predicted"/>
<organism evidence="1 2">
    <name type="scientific">Dendrobium nobile</name>
    <name type="common">Orchid</name>
    <dbReference type="NCBI Taxonomy" id="94219"/>
    <lineage>
        <taxon>Eukaryota</taxon>
        <taxon>Viridiplantae</taxon>
        <taxon>Streptophyta</taxon>
        <taxon>Embryophyta</taxon>
        <taxon>Tracheophyta</taxon>
        <taxon>Spermatophyta</taxon>
        <taxon>Magnoliopsida</taxon>
        <taxon>Liliopsida</taxon>
        <taxon>Asparagales</taxon>
        <taxon>Orchidaceae</taxon>
        <taxon>Epidendroideae</taxon>
        <taxon>Malaxideae</taxon>
        <taxon>Dendrobiinae</taxon>
        <taxon>Dendrobium</taxon>
    </lineage>
</organism>
<accession>A0A8T3AQH1</accession>
<dbReference type="AlphaFoldDB" id="A0A8T3AQH1"/>
<protein>
    <submittedName>
        <fullName evidence="1">Uncharacterized protein</fullName>
    </submittedName>
</protein>
<name>A0A8T3AQH1_DENNO</name>
<dbReference type="PANTHER" id="PTHR47090">
    <property type="entry name" value="PROTEIN EDS1-RELATED"/>
    <property type="match status" value="1"/>
</dbReference>
<dbReference type="InterPro" id="IPR044214">
    <property type="entry name" value="EDS1-like"/>
</dbReference>
<dbReference type="OrthoDB" id="426718at2759"/>
<dbReference type="Proteomes" id="UP000829196">
    <property type="component" value="Unassembled WGS sequence"/>
</dbReference>
<gene>
    <name evidence="1" type="ORF">KFK09_019533</name>
</gene>
<dbReference type="EMBL" id="JAGYWB010000014">
    <property type="protein sequence ID" value="KAI0498643.1"/>
    <property type="molecule type" value="Genomic_DNA"/>
</dbReference>
<keyword evidence="2" id="KW-1185">Reference proteome</keyword>
<evidence type="ECO:0000313" key="2">
    <source>
        <dbReference type="Proteomes" id="UP000829196"/>
    </source>
</evidence>
<evidence type="ECO:0000313" key="1">
    <source>
        <dbReference type="EMBL" id="KAI0498643.1"/>
    </source>
</evidence>
<reference evidence="1" key="1">
    <citation type="journal article" date="2022" name="Front. Genet.">
        <title>Chromosome-Scale Assembly of the Dendrobium nobile Genome Provides Insights Into the Molecular Mechanism of the Biosynthesis of the Medicinal Active Ingredient of Dendrobium.</title>
        <authorList>
            <person name="Xu Q."/>
            <person name="Niu S.-C."/>
            <person name="Li K.-L."/>
            <person name="Zheng P.-J."/>
            <person name="Zhang X.-J."/>
            <person name="Jia Y."/>
            <person name="Liu Y."/>
            <person name="Niu Y.-X."/>
            <person name="Yu L.-H."/>
            <person name="Chen D.-F."/>
            <person name="Zhang G.-Q."/>
        </authorList>
    </citation>
    <scope>NUCLEOTIDE SEQUENCE</scope>
    <source>
        <tissue evidence="1">Leaf</tissue>
    </source>
</reference>
<sequence>MGCANPFFGSLSAFVKLSPYRPFGTYCFFTRKGRLVNFKNSDAILHLLFYCLQLNPEQELAEVAYGSLKEHLQYDTKVKEYLENVEARLRLRAAGELEKQKQKNQENFVARFKKH</sequence>
<comment type="caution">
    <text evidence="1">The sequence shown here is derived from an EMBL/GenBank/DDBJ whole genome shotgun (WGS) entry which is preliminary data.</text>
</comment>
<dbReference type="GO" id="GO:0006952">
    <property type="term" value="P:defense response"/>
    <property type="evidence" value="ECO:0007669"/>
    <property type="project" value="InterPro"/>
</dbReference>
<dbReference type="SMR" id="A0A8T3AQH1"/>